<dbReference type="InterPro" id="IPR011650">
    <property type="entry name" value="Peptidase_M20_dimer"/>
</dbReference>
<name>A0ABR7RH53_9PROT</name>
<dbReference type="Gene3D" id="3.30.70.360">
    <property type="match status" value="1"/>
</dbReference>
<dbReference type="PANTHER" id="PTHR32494">
    <property type="entry name" value="ALLANTOATE DEIMINASE-RELATED"/>
    <property type="match status" value="1"/>
</dbReference>
<reference evidence="5 6" key="1">
    <citation type="journal article" date="2013" name="Int. J. Syst. Evol. Microbiol.">
        <title>Roseomonas aerophila sp. nov., isolated from air.</title>
        <authorList>
            <person name="Kim S.J."/>
            <person name="Weon H.Y."/>
            <person name="Ahn J.H."/>
            <person name="Hong S.B."/>
            <person name="Seok S.J."/>
            <person name="Whang K.S."/>
            <person name="Kwon S.W."/>
        </authorList>
    </citation>
    <scope>NUCLEOTIDE SEQUENCE [LARGE SCALE GENOMIC DNA]</scope>
    <source>
        <strain evidence="5 6">NBRC 108923</strain>
    </source>
</reference>
<dbReference type="EC" id="3.5.-.-" evidence="5"/>
<dbReference type="Proteomes" id="UP000626026">
    <property type="component" value="Unassembled WGS sequence"/>
</dbReference>
<evidence type="ECO:0000256" key="3">
    <source>
        <dbReference type="SAM" id="MobiDB-lite"/>
    </source>
</evidence>
<protein>
    <submittedName>
        <fullName evidence="5">Hydantoinase/carbamoylase family amidase</fullName>
        <ecNumber evidence="5">3.5.-.-</ecNumber>
    </submittedName>
</protein>
<feature type="region of interest" description="Disordered" evidence="3">
    <location>
        <begin position="1"/>
        <end position="20"/>
    </location>
</feature>
<evidence type="ECO:0000313" key="5">
    <source>
        <dbReference type="EMBL" id="MBC9205862.1"/>
    </source>
</evidence>
<evidence type="ECO:0000259" key="4">
    <source>
        <dbReference type="Pfam" id="PF07687"/>
    </source>
</evidence>
<dbReference type="InterPro" id="IPR036264">
    <property type="entry name" value="Bact_exopeptidase_dim_dom"/>
</dbReference>
<dbReference type="NCBIfam" id="TIGR01879">
    <property type="entry name" value="hydantase"/>
    <property type="match status" value="1"/>
</dbReference>
<dbReference type="PANTHER" id="PTHR32494:SF5">
    <property type="entry name" value="ALLANTOATE AMIDOHYDROLASE"/>
    <property type="match status" value="1"/>
</dbReference>
<dbReference type="Gene3D" id="3.40.630.10">
    <property type="entry name" value="Zn peptidases"/>
    <property type="match status" value="1"/>
</dbReference>
<proteinExistence type="inferred from homology"/>
<evidence type="ECO:0000256" key="1">
    <source>
        <dbReference type="ARBA" id="ARBA00006153"/>
    </source>
</evidence>
<dbReference type="EMBL" id="JACTVA010000003">
    <property type="protein sequence ID" value="MBC9205862.1"/>
    <property type="molecule type" value="Genomic_DNA"/>
</dbReference>
<evidence type="ECO:0000313" key="6">
    <source>
        <dbReference type="Proteomes" id="UP000626026"/>
    </source>
</evidence>
<organism evidence="5 6">
    <name type="scientific">Teichococcus aerophilus</name>
    <dbReference type="NCBI Taxonomy" id="1224513"/>
    <lineage>
        <taxon>Bacteria</taxon>
        <taxon>Pseudomonadati</taxon>
        <taxon>Pseudomonadota</taxon>
        <taxon>Alphaproteobacteria</taxon>
        <taxon>Acetobacterales</taxon>
        <taxon>Roseomonadaceae</taxon>
        <taxon>Roseomonas</taxon>
    </lineage>
</organism>
<keyword evidence="2 5" id="KW-0378">Hydrolase</keyword>
<keyword evidence="6" id="KW-1185">Reference proteome</keyword>
<dbReference type="PIRSF" id="PIRSF001235">
    <property type="entry name" value="Amidase_carbamoylase"/>
    <property type="match status" value="1"/>
</dbReference>
<sequence>MAGPIPRRTASTMTNRVPPTLPAAVDESRQWARLMGMAMLGEIPGDGVDRAALTLLDRQARRLLIEWATEAGLTVSVDEMNNLFLRHEGLEPGAAPVLTGSHMDSQPNGGRFDGIWGVVAALEAVQAIRDAGLTTRRPIEVVAWTNEEGGRFAPGCMGSMAWSGHSASTTWDGVADLHGTTFRAALEEQMAAEADLPRRPLGPVGAARPSAYIEAHIEQGPLLEADMLDIGVVTGIQGSRWFVVDVAGRSDHAGTAPVSLRQDAVQEMVRIVNALNTLTHDPADVLRFTVGRVEVHPNTSNSVADRVRFTIDLRHPDADILREKGDAIAGTVQAALRHCTATVTERFTAMPTAFQELVPDAVEAAAEALGLRSLRMASGAFHDAQFLVPVCPSGMIFVPSRGGISHHPSEYTSPEQLAAGTRVLAATVWDLANR</sequence>
<dbReference type="GO" id="GO:0016787">
    <property type="term" value="F:hydrolase activity"/>
    <property type="evidence" value="ECO:0007669"/>
    <property type="project" value="UniProtKB-KW"/>
</dbReference>
<comment type="caution">
    <text evidence="5">The sequence shown here is derived from an EMBL/GenBank/DDBJ whole genome shotgun (WGS) entry which is preliminary data.</text>
</comment>
<dbReference type="CDD" id="cd03884">
    <property type="entry name" value="M20_bAS"/>
    <property type="match status" value="1"/>
</dbReference>
<dbReference type="SUPFAM" id="SSF53187">
    <property type="entry name" value="Zn-dependent exopeptidases"/>
    <property type="match status" value="1"/>
</dbReference>
<dbReference type="Pfam" id="PF01546">
    <property type="entry name" value="Peptidase_M20"/>
    <property type="match status" value="1"/>
</dbReference>
<gene>
    <name evidence="5" type="ORF">IBL26_03365</name>
</gene>
<dbReference type="Pfam" id="PF07687">
    <property type="entry name" value="M20_dimer"/>
    <property type="match status" value="1"/>
</dbReference>
<accession>A0ABR7RH53</accession>
<comment type="similarity">
    <text evidence="1">Belongs to the peptidase M20 family.</text>
</comment>
<feature type="domain" description="Peptidase M20 dimerisation" evidence="4">
    <location>
        <begin position="235"/>
        <end position="334"/>
    </location>
</feature>
<dbReference type="InterPro" id="IPR010158">
    <property type="entry name" value="Amidase_Cbmase"/>
</dbReference>
<dbReference type="SUPFAM" id="SSF55031">
    <property type="entry name" value="Bacterial exopeptidase dimerisation domain"/>
    <property type="match status" value="1"/>
</dbReference>
<evidence type="ECO:0000256" key="2">
    <source>
        <dbReference type="ARBA" id="ARBA00022801"/>
    </source>
</evidence>
<dbReference type="InterPro" id="IPR002933">
    <property type="entry name" value="Peptidase_M20"/>
</dbReference>